<keyword evidence="4" id="KW-0862">Zinc</keyword>
<dbReference type="Gene3D" id="3.40.50.10310">
    <property type="entry name" value="Creatininase"/>
    <property type="match status" value="1"/>
</dbReference>
<evidence type="ECO:0000256" key="1">
    <source>
        <dbReference type="ARBA" id="ARBA00001947"/>
    </source>
</evidence>
<protein>
    <submittedName>
        <fullName evidence="6">Creatinine amidohydrolase</fullName>
    </submittedName>
</protein>
<keyword evidence="2" id="KW-0479">Metal-binding</keyword>
<evidence type="ECO:0000313" key="6">
    <source>
        <dbReference type="EMBL" id="SDF79263.1"/>
    </source>
</evidence>
<dbReference type="GO" id="GO:0046872">
    <property type="term" value="F:metal ion binding"/>
    <property type="evidence" value="ECO:0007669"/>
    <property type="project" value="UniProtKB-KW"/>
</dbReference>
<reference evidence="6 7" key="1">
    <citation type="submission" date="2016-10" db="EMBL/GenBank/DDBJ databases">
        <authorList>
            <person name="de Groot N.N."/>
        </authorList>
    </citation>
    <scope>NUCLEOTIDE SEQUENCE [LARGE SCALE GENOMIC DNA]</scope>
    <source>
        <strain evidence="6 7">DSM 25584</strain>
    </source>
</reference>
<evidence type="ECO:0000256" key="5">
    <source>
        <dbReference type="ARBA" id="ARBA00024029"/>
    </source>
</evidence>
<dbReference type="PANTHER" id="PTHR35005:SF1">
    <property type="entry name" value="2-AMINO-5-FORMYLAMINO-6-RIBOSYLAMINOPYRIMIDIN-4(3H)-ONE 5'-MONOPHOSPHATE DEFORMYLASE"/>
    <property type="match status" value="1"/>
</dbReference>
<evidence type="ECO:0000256" key="3">
    <source>
        <dbReference type="ARBA" id="ARBA00022801"/>
    </source>
</evidence>
<dbReference type="Pfam" id="PF02633">
    <property type="entry name" value="Creatininase"/>
    <property type="match status" value="1"/>
</dbReference>
<accession>A0A1G7NZ58</accession>
<dbReference type="SUPFAM" id="SSF102215">
    <property type="entry name" value="Creatininase"/>
    <property type="match status" value="1"/>
</dbReference>
<dbReference type="InterPro" id="IPR003785">
    <property type="entry name" value="Creatininase/forma_Hydrolase"/>
</dbReference>
<dbReference type="InterPro" id="IPR024087">
    <property type="entry name" value="Creatininase-like_sf"/>
</dbReference>
<comment type="similarity">
    <text evidence="5">Belongs to the creatininase superfamily.</text>
</comment>
<dbReference type="GO" id="GO:0009231">
    <property type="term" value="P:riboflavin biosynthetic process"/>
    <property type="evidence" value="ECO:0007669"/>
    <property type="project" value="TreeGrafter"/>
</dbReference>
<dbReference type="GO" id="GO:0016811">
    <property type="term" value="F:hydrolase activity, acting on carbon-nitrogen (but not peptide) bonds, in linear amides"/>
    <property type="evidence" value="ECO:0007669"/>
    <property type="project" value="TreeGrafter"/>
</dbReference>
<dbReference type="EMBL" id="FNCE01000002">
    <property type="protein sequence ID" value="SDF79263.1"/>
    <property type="molecule type" value="Genomic_DNA"/>
</dbReference>
<evidence type="ECO:0000256" key="2">
    <source>
        <dbReference type="ARBA" id="ARBA00022723"/>
    </source>
</evidence>
<evidence type="ECO:0000256" key="4">
    <source>
        <dbReference type="ARBA" id="ARBA00022833"/>
    </source>
</evidence>
<dbReference type="PANTHER" id="PTHR35005">
    <property type="entry name" value="3-DEHYDRO-SCYLLO-INOSOSE HYDROLASE"/>
    <property type="match status" value="1"/>
</dbReference>
<dbReference type="Proteomes" id="UP000199415">
    <property type="component" value="Unassembled WGS sequence"/>
</dbReference>
<comment type="cofactor">
    <cofactor evidence="1">
        <name>Zn(2+)</name>
        <dbReference type="ChEBI" id="CHEBI:29105"/>
    </cofactor>
</comment>
<keyword evidence="7" id="KW-1185">Reference proteome</keyword>
<sequence>MLSGYWHEFTTRDFAAVDADRTVAVLPVGAIEQHGPHLPLNTDACINAGIVARAFDHVPDDAGLVVLPDLQVGDSTEHTAFPGTISARPETLIRLWTEIGESVAAAGIAKLILFNTHGGQPQVADIVALDLRKRWGMLVAAANLSGFGVPDGVFDDGELKHGIHGGALETSIMLHLRPDLVRWEEARDFTPLSREMAESYRYLRPHGKLGFGWMAQDLNPAGVVGDATRADPDTGRRIVEHVAQGLAQLVAETARFPLSRLRDGPGP</sequence>
<proteinExistence type="inferred from homology"/>
<dbReference type="AlphaFoldDB" id="A0A1G7NZ58"/>
<dbReference type="STRING" id="1082479.SAMN05216241_102371"/>
<evidence type="ECO:0000313" key="7">
    <source>
        <dbReference type="Proteomes" id="UP000199415"/>
    </source>
</evidence>
<keyword evidence="3 6" id="KW-0378">Hydrolase</keyword>
<name>A0A1G7NZ58_9PROT</name>
<organism evidence="6 7">
    <name type="scientific">Limimonas halophila</name>
    <dbReference type="NCBI Taxonomy" id="1082479"/>
    <lineage>
        <taxon>Bacteria</taxon>
        <taxon>Pseudomonadati</taxon>
        <taxon>Pseudomonadota</taxon>
        <taxon>Alphaproteobacteria</taxon>
        <taxon>Rhodospirillales</taxon>
        <taxon>Rhodovibrionaceae</taxon>
        <taxon>Limimonas</taxon>
    </lineage>
</organism>
<gene>
    <name evidence="6" type="ORF">SAMN05216241_102371</name>
</gene>